<evidence type="ECO:0000313" key="3">
    <source>
        <dbReference type="Proteomes" id="UP000177169"/>
    </source>
</evidence>
<dbReference type="SUPFAM" id="SSF51412">
    <property type="entry name" value="Inosine monophosphate dehydrogenase (IMPDH)"/>
    <property type="match status" value="1"/>
</dbReference>
<dbReference type="GO" id="GO:0003824">
    <property type="term" value="F:catalytic activity"/>
    <property type="evidence" value="ECO:0007669"/>
    <property type="project" value="InterPro"/>
</dbReference>
<name>A0A1F7Z083_9BACT</name>
<accession>A0A1F7Z083</accession>
<dbReference type="InterPro" id="IPR013785">
    <property type="entry name" value="Aldolase_TIM"/>
</dbReference>
<dbReference type="AlphaFoldDB" id="A0A1F7Z083"/>
<dbReference type="InterPro" id="IPR001093">
    <property type="entry name" value="IMP_DH_GMPRt"/>
</dbReference>
<dbReference type="Pfam" id="PF00478">
    <property type="entry name" value="IMPDH"/>
    <property type="match status" value="1"/>
</dbReference>
<protein>
    <recommendedName>
        <fullName evidence="1">IMP dehydrogenase/GMP reductase domain-containing protein</fullName>
    </recommendedName>
</protein>
<evidence type="ECO:0000259" key="1">
    <source>
        <dbReference type="Pfam" id="PF00478"/>
    </source>
</evidence>
<organism evidence="2 3">
    <name type="scientific">Candidatus Woesebacteria bacterium RIFCSPHIGHO2_02_FULL_39_13</name>
    <dbReference type="NCBI Taxonomy" id="1802505"/>
    <lineage>
        <taxon>Bacteria</taxon>
        <taxon>Candidatus Woeseibacteriota</taxon>
    </lineage>
</organism>
<dbReference type="Gene3D" id="3.20.20.70">
    <property type="entry name" value="Aldolase class I"/>
    <property type="match status" value="1"/>
</dbReference>
<dbReference type="Proteomes" id="UP000177169">
    <property type="component" value="Unassembled WGS sequence"/>
</dbReference>
<feature type="domain" description="IMP dehydrogenase/GMP reductase" evidence="1">
    <location>
        <begin position="272"/>
        <end position="548"/>
    </location>
</feature>
<dbReference type="EMBL" id="MGGR01000025">
    <property type="protein sequence ID" value="OGM33023.1"/>
    <property type="molecule type" value="Genomic_DNA"/>
</dbReference>
<comment type="caution">
    <text evidence="2">The sequence shown here is derived from an EMBL/GenBank/DDBJ whole genome shotgun (WGS) entry which is preliminary data.</text>
</comment>
<dbReference type="STRING" id="1802505.A3D01_04220"/>
<sequence>MNQDINSKKVNKVFMPGPKKDKAFPVFELREPYEEEMKRIRFEEFSQRAIQFAYMLECLSTDQNRSQNLKVDKFTPIYKEENMFYKRYKLGKNSSSIGVILTNIDLNKLKKEDKLPTFWQMGPERIRLALAQRALYFDQNQNDKIYKIIDEIESKKIKIRQRSNRRSVTVDQALGIKNPDSPATKTPAISELGYKKMSSDRILSRREILENGLFNKVGKYPRKILGLGAMPPVTGWRDTLVMAGVGHMLSFIPRSSIFASDLKKRVRLASEARKVIYELPISSNRKSKIYRNIGAALGAENPKEEVKVAKAFFKEAGISSFRIYTIGSDRRVIDTALELRQTFGDKIEIFVGQIADKKQAVKLIDSDIKADGLIYGHGGGQQCTSAINGMAITTLEDISEVTLDKKFNQTSIIVEGGIGRSIGTALILGIDCCLGNQKFVRGTLETGNLFVEDKKGKICQPYPGTASPVTQIIESQNPYLRQRRADAAGRTYYSEGKPGLMYYEEKACSMAFWINEYLRHASRTLADMGVTNISELRNLLKTENYEFLRVLTKKTQYLSEAHWNM</sequence>
<proteinExistence type="predicted"/>
<gene>
    <name evidence="2" type="ORF">A3D01_04220</name>
</gene>
<reference evidence="2 3" key="1">
    <citation type="journal article" date="2016" name="Nat. Commun.">
        <title>Thousands of microbial genomes shed light on interconnected biogeochemical processes in an aquifer system.</title>
        <authorList>
            <person name="Anantharaman K."/>
            <person name="Brown C.T."/>
            <person name="Hug L.A."/>
            <person name="Sharon I."/>
            <person name="Castelle C.J."/>
            <person name="Probst A.J."/>
            <person name="Thomas B.C."/>
            <person name="Singh A."/>
            <person name="Wilkins M.J."/>
            <person name="Karaoz U."/>
            <person name="Brodie E.L."/>
            <person name="Williams K.H."/>
            <person name="Hubbard S.S."/>
            <person name="Banfield J.F."/>
        </authorList>
    </citation>
    <scope>NUCLEOTIDE SEQUENCE [LARGE SCALE GENOMIC DNA]</scope>
</reference>
<evidence type="ECO:0000313" key="2">
    <source>
        <dbReference type="EMBL" id="OGM33023.1"/>
    </source>
</evidence>